<dbReference type="GO" id="GO:0032934">
    <property type="term" value="F:sterol binding"/>
    <property type="evidence" value="ECO:0007669"/>
    <property type="project" value="TreeGrafter"/>
</dbReference>
<dbReference type="Gene3D" id="2.30.29.30">
    <property type="entry name" value="Pleckstrin-homology domain (PH domain)/Phosphotyrosine-binding domain (PTB)"/>
    <property type="match status" value="1"/>
</dbReference>
<keyword evidence="11" id="KW-1185">Reference proteome</keyword>
<dbReference type="InterPro" id="IPR000648">
    <property type="entry name" value="Oxysterol-bd"/>
</dbReference>
<feature type="region of interest" description="Disordered" evidence="8">
    <location>
        <begin position="179"/>
        <end position="228"/>
    </location>
</feature>
<evidence type="ECO:0000259" key="9">
    <source>
        <dbReference type="PROSITE" id="PS50003"/>
    </source>
</evidence>
<dbReference type="CDD" id="cd00821">
    <property type="entry name" value="PH"/>
    <property type="match status" value="1"/>
</dbReference>
<dbReference type="GO" id="GO:0005829">
    <property type="term" value="C:cytosol"/>
    <property type="evidence" value="ECO:0007669"/>
    <property type="project" value="TreeGrafter"/>
</dbReference>
<dbReference type="PROSITE" id="PS01013">
    <property type="entry name" value="OSBP"/>
    <property type="match status" value="1"/>
</dbReference>
<evidence type="ECO:0000256" key="5">
    <source>
        <dbReference type="ARBA" id="ARBA00023055"/>
    </source>
</evidence>
<keyword evidence="6" id="KW-0446">Lipid-binding</keyword>
<dbReference type="GO" id="GO:0016020">
    <property type="term" value="C:membrane"/>
    <property type="evidence" value="ECO:0007669"/>
    <property type="project" value="TreeGrafter"/>
</dbReference>
<dbReference type="SUPFAM" id="SSF50729">
    <property type="entry name" value="PH domain-like"/>
    <property type="match status" value="1"/>
</dbReference>
<evidence type="ECO:0000313" key="11">
    <source>
        <dbReference type="Proteomes" id="UP000650467"/>
    </source>
</evidence>
<feature type="compositionally biased region" description="Low complexity" evidence="8">
    <location>
        <begin position="530"/>
        <end position="541"/>
    </location>
</feature>
<keyword evidence="3" id="KW-0813">Transport</keyword>
<feature type="compositionally biased region" description="Gly residues" evidence="8">
    <location>
        <begin position="70"/>
        <end position="87"/>
    </location>
</feature>
<dbReference type="Pfam" id="PF01237">
    <property type="entry name" value="Oxysterol_BP"/>
    <property type="match status" value="1"/>
</dbReference>
<comment type="function">
    <text evidence="1">May be involved in the transport of sterols.</text>
</comment>
<sequence>MPQSKADTAHLVSATGPSAAAVAGRFSTGGMPSGPATSGGSATGAPNMGKRSEGSALTSGQGHSHVDAPTGGGSAHGGSAYTGGGAAAGHNARSSDSGNNLVSGASATTGAPGSPPPPSAVNTKSSAATAGHAAPHSNQSTSSQRGRLQQLGQRLNFVTGLGRKKQTTFADESAAAAAAGGSATPPSAAGAPSALLSATSGGDMRGLSTSTGGAGGPGAPGGASPTVNNVEAFNPPNHPVNPFSYLVTPFRVMAKTKAGAAMGRYTAAALRLKRDGLPPASYMWLWLGNFKRWHKRYFVASEAPGVLLIYKRANMKGKVWSTSLVDATVTQDDSHPRQIRLVTPSGTIFLRVLRPEERQPWLTCLRDSVATYRKHKEVVDTLAAAAGAAGEGEGGPGAVAGALPSVASNAVDQDMEQRRRIRSRVHERLAELAPHVSEVERHMAALGSQLANTAAGFGHLSAPLLPHHSSIAAALSARGTRTLGVSAEHGPAPAPNNVSGSGAAAEPVAPSPTGPSGRQSHSGRGGAGAAGHAPAGAVAQAADREPSQERLGLIARSRSRSRATAPGVPAATLTGAMGALMEAVRAALHADALRITTLEAENAALNKTLQIVRANAMRSGARSRGLSTPGVSGAGGASSARATVAAAAAVAGASGHGAGDDDAMSEGSACTADEDAFDVVEAFDEGVDYSILDDDAPHLHRRMFTDDDEGGPFAAHGHYPGAGDEEMEGEDDDEDAEEDAAELAQQAEVLNALEVVRQVEYISANRNAEQLKNLLAADTPPPPDAEEDEGKGGHKGGKGKGEETDATLGEDEDDDDDDSDAALMATNGGVPSGAGALIRAGSTAYAMGGRARVYEGRDRLPAPKPLGRGFSIWSILKNMIGRDLTKITMPATINEPTSMTQRMAEVLENRSLLEKAASTPNSLDRLMLVSCWLLAGYNSQPQRDNKPFNPLLGETFEWVAPDGTARYLCEQVSHHPPVSCFVGEGAGEQGYSFYGEVETKTKFWGKAIECILAGHMEVRLKAWDEEYRFNLGTITINDVILGRFWIDLSCDMKIRNEKTGETSRLFIKPCRGVMKERGKCEGVVYDAFGKEVWKISGSTMVELNAALTPAAAAERGVSAEPQLIWTRTPEVPSPNEQYFMTRFALGMNDPADPIVPFLPPTDCRFRPDIRALELGEWNRATSEKLRLEEKQRTTRKERKEAGIEYQPRWFKQVMFGTKEATQLATQPGAVWAWTGEYWEAREKKAWGELPDIY</sequence>
<dbReference type="FunFam" id="2.40.160.120:FF:000001">
    <property type="entry name" value="Oxysterol-binding protein"/>
    <property type="match status" value="1"/>
</dbReference>
<evidence type="ECO:0000256" key="6">
    <source>
        <dbReference type="ARBA" id="ARBA00023121"/>
    </source>
</evidence>
<accession>A0A835W5T9</accession>
<dbReference type="PANTHER" id="PTHR10972:SF205">
    <property type="entry name" value="OXYSTEROL-BINDING PROTEIN 1"/>
    <property type="match status" value="1"/>
</dbReference>
<evidence type="ECO:0000256" key="3">
    <source>
        <dbReference type="ARBA" id="ARBA00022448"/>
    </source>
</evidence>
<evidence type="ECO:0000256" key="7">
    <source>
        <dbReference type="RuleBase" id="RU003844"/>
    </source>
</evidence>
<organism evidence="10 11">
    <name type="scientific">Chlamydomonas incerta</name>
    <dbReference type="NCBI Taxonomy" id="51695"/>
    <lineage>
        <taxon>Eukaryota</taxon>
        <taxon>Viridiplantae</taxon>
        <taxon>Chlorophyta</taxon>
        <taxon>core chlorophytes</taxon>
        <taxon>Chlorophyceae</taxon>
        <taxon>CS clade</taxon>
        <taxon>Chlamydomonadales</taxon>
        <taxon>Chlamydomonadaceae</taxon>
        <taxon>Chlamydomonas</taxon>
    </lineage>
</organism>
<name>A0A835W5T9_CHLIN</name>
<evidence type="ECO:0000256" key="1">
    <source>
        <dbReference type="ARBA" id="ARBA00003361"/>
    </source>
</evidence>
<dbReference type="PANTHER" id="PTHR10972">
    <property type="entry name" value="OXYSTEROL-BINDING PROTEIN-RELATED"/>
    <property type="match status" value="1"/>
</dbReference>
<feature type="compositionally biased region" description="Low complexity" evidence="8">
    <location>
        <begin position="28"/>
        <end position="46"/>
    </location>
</feature>
<dbReference type="Gene3D" id="2.40.160.120">
    <property type="match status" value="1"/>
</dbReference>
<feature type="region of interest" description="Disordered" evidence="8">
    <location>
        <begin position="775"/>
        <end position="824"/>
    </location>
</feature>
<gene>
    <name evidence="10" type="ORF">HXX76_003304</name>
</gene>
<evidence type="ECO:0000256" key="4">
    <source>
        <dbReference type="ARBA" id="ARBA00022553"/>
    </source>
</evidence>
<feature type="region of interest" description="Disordered" evidence="8">
    <location>
        <begin position="484"/>
        <end position="547"/>
    </location>
</feature>
<dbReference type="Pfam" id="PF00169">
    <property type="entry name" value="PH"/>
    <property type="match status" value="1"/>
</dbReference>
<keyword evidence="4" id="KW-0597">Phosphoprotein</keyword>
<dbReference type="EMBL" id="JAEHOC010000005">
    <property type="protein sequence ID" value="KAG2441687.1"/>
    <property type="molecule type" value="Genomic_DNA"/>
</dbReference>
<feature type="compositionally biased region" description="Gly residues" evidence="8">
    <location>
        <begin position="212"/>
        <end position="221"/>
    </location>
</feature>
<proteinExistence type="inferred from homology"/>
<protein>
    <recommendedName>
        <fullName evidence="9">PH domain-containing protein</fullName>
    </recommendedName>
</protein>
<dbReference type="PROSITE" id="PS50003">
    <property type="entry name" value="PH_DOMAIN"/>
    <property type="match status" value="1"/>
</dbReference>
<dbReference type="InterPro" id="IPR011993">
    <property type="entry name" value="PH-like_dom_sf"/>
</dbReference>
<dbReference type="SUPFAM" id="SSF144000">
    <property type="entry name" value="Oxysterol-binding protein-like"/>
    <property type="match status" value="1"/>
</dbReference>
<keyword evidence="5" id="KW-0445">Lipid transport</keyword>
<dbReference type="InterPro" id="IPR018494">
    <property type="entry name" value="Oxysterol-bd_CS"/>
</dbReference>
<dbReference type="Gene3D" id="3.30.70.3490">
    <property type="match status" value="1"/>
</dbReference>
<feature type="domain" description="PH" evidence="9">
    <location>
        <begin position="271"/>
        <end position="370"/>
    </location>
</feature>
<dbReference type="InterPro" id="IPR037239">
    <property type="entry name" value="OSBP_sf"/>
</dbReference>
<comment type="caution">
    <text evidence="10">The sequence shown here is derived from an EMBL/GenBank/DDBJ whole genome shotgun (WGS) entry which is preliminary data.</text>
</comment>
<dbReference type="GO" id="GO:0120009">
    <property type="term" value="P:intermembrane lipid transfer"/>
    <property type="evidence" value="ECO:0007669"/>
    <property type="project" value="UniProtKB-ARBA"/>
</dbReference>
<feature type="compositionally biased region" description="Polar residues" evidence="8">
    <location>
        <begin position="92"/>
        <end position="102"/>
    </location>
</feature>
<reference evidence="10" key="1">
    <citation type="journal article" date="2020" name="bioRxiv">
        <title>Comparative genomics of Chlamydomonas.</title>
        <authorList>
            <person name="Craig R.J."/>
            <person name="Hasan A.R."/>
            <person name="Ness R.W."/>
            <person name="Keightley P.D."/>
        </authorList>
    </citation>
    <scope>NUCLEOTIDE SEQUENCE</scope>
    <source>
        <strain evidence="10">SAG 7.73</strain>
    </source>
</reference>
<feature type="compositionally biased region" description="Acidic residues" evidence="8">
    <location>
        <begin position="723"/>
        <end position="741"/>
    </location>
</feature>
<feature type="region of interest" description="Disordered" evidence="8">
    <location>
        <begin position="22"/>
        <end position="148"/>
    </location>
</feature>
<feature type="region of interest" description="Disordered" evidence="8">
    <location>
        <begin position="702"/>
        <end position="741"/>
    </location>
</feature>
<evidence type="ECO:0000256" key="8">
    <source>
        <dbReference type="SAM" id="MobiDB-lite"/>
    </source>
</evidence>
<evidence type="ECO:0000256" key="2">
    <source>
        <dbReference type="ARBA" id="ARBA00008842"/>
    </source>
</evidence>
<feature type="compositionally biased region" description="Acidic residues" evidence="8">
    <location>
        <begin position="804"/>
        <end position="820"/>
    </location>
</feature>
<feature type="compositionally biased region" description="Low complexity" evidence="8">
    <location>
        <begin position="103"/>
        <end position="112"/>
    </location>
</feature>
<dbReference type="InterPro" id="IPR001849">
    <property type="entry name" value="PH_domain"/>
</dbReference>
<dbReference type="AlphaFoldDB" id="A0A835W5T9"/>
<evidence type="ECO:0000313" key="10">
    <source>
        <dbReference type="EMBL" id="KAG2441687.1"/>
    </source>
</evidence>
<dbReference type="Proteomes" id="UP000650467">
    <property type="component" value="Unassembled WGS sequence"/>
</dbReference>
<feature type="compositionally biased region" description="Low complexity" evidence="8">
    <location>
        <begin position="179"/>
        <end position="202"/>
    </location>
</feature>
<dbReference type="SMART" id="SM00233">
    <property type="entry name" value="PH"/>
    <property type="match status" value="1"/>
</dbReference>
<comment type="similarity">
    <text evidence="2 7">Belongs to the OSBP family.</text>
</comment>
<dbReference type="OrthoDB" id="1914979at2759"/>